<reference evidence="2" key="1">
    <citation type="journal article" date="2018" name="Genome Biol.">
        <title>SKESA: strategic k-mer extension for scrupulous assemblies.</title>
        <authorList>
            <person name="Souvorov A."/>
            <person name="Agarwala R."/>
            <person name="Lipman D.J."/>
        </authorList>
    </citation>
    <scope>NUCLEOTIDE SEQUENCE</scope>
    <source>
        <strain evidence="2">3376-57</strain>
    </source>
</reference>
<feature type="non-terminal residue" evidence="2">
    <location>
        <position position="1"/>
    </location>
</feature>
<evidence type="ECO:0000259" key="1">
    <source>
        <dbReference type="Pfam" id="PF13979"/>
    </source>
</evidence>
<evidence type="ECO:0000313" key="2">
    <source>
        <dbReference type="EMBL" id="HAE7084020.1"/>
    </source>
</evidence>
<sequence length="74" mass="8375">IFEPYLDDWLLQEGHIQQITDCYELQEVSGSEKAETFFCLGAAFCRYSSSAVFGTEWESPQILRGYASGLLEEA</sequence>
<gene>
    <name evidence="2" type="ORF">GNC10_004789</name>
</gene>
<comment type="caution">
    <text evidence="2">The sequence shown here is derived from an EMBL/GenBank/DDBJ whole genome shotgun (WGS) entry which is preliminary data.</text>
</comment>
<dbReference type="InterPro" id="IPR038270">
    <property type="entry name" value="SopA-like_catalytic_sf"/>
</dbReference>
<dbReference type="AlphaFoldDB" id="A0A735Q4U0"/>
<name>A0A735Q4U0_SALER</name>
<dbReference type="InterPro" id="IPR025725">
    <property type="entry name" value="SopA-like_cat"/>
</dbReference>
<dbReference type="GO" id="GO:0004842">
    <property type="term" value="F:ubiquitin-protein transferase activity"/>
    <property type="evidence" value="ECO:0007669"/>
    <property type="project" value="InterPro"/>
</dbReference>
<dbReference type="EMBL" id="DAASUN010000099">
    <property type="protein sequence ID" value="HAE7084020.1"/>
    <property type="molecule type" value="Genomic_DNA"/>
</dbReference>
<reference evidence="2" key="2">
    <citation type="submission" date="2018-07" db="EMBL/GenBank/DDBJ databases">
        <authorList>
            <consortium name="NCBI Pathogen Detection Project"/>
        </authorList>
    </citation>
    <scope>NUCLEOTIDE SEQUENCE</scope>
    <source>
        <strain evidence="2">3376-57</strain>
    </source>
</reference>
<dbReference type="Pfam" id="PF13979">
    <property type="entry name" value="SopA_C"/>
    <property type="match status" value="1"/>
</dbReference>
<dbReference type="GO" id="GO:0016567">
    <property type="term" value="P:protein ubiquitination"/>
    <property type="evidence" value="ECO:0007669"/>
    <property type="project" value="InterPro"/>
</dbReference>
<organism evidence="2">
    <name type="scientific">Salmonella enterica subsp. salamae serovar 42:z:1,5</name>
    <dbReference type="NCBI Taxonomy" id="1967617"/>
    <lineage>
        <taxon>Bacteria</taxon>
        <taxon>Pseudomonadati</taxon>
        <taxon>Pseudomonadota</taxon>
        <taxon>Gammaproteobacteria</taxon>
        <taxon>Enterobacterales</taxon>
        <taxon>Enterobacteriaceae</taxon>
        <taxon>Salmonella</taxon>
    </lineage>
</organism>
<proteinExistence type="predicted"/>
<accession>A0A735Q4U0</accession>
<feature type="domain" description="E3 ubiquitin-protein ligase SopA-like catalytic" evidence="1">
    <location>
        <begin position="1"/>
        <end position="74"/>
    </location>
</feature>
<feature type="non-terminal residue" evidence="2">
    <location>
        <position position="74"/>
    </location>
</feature>
<protein>
    <submittedName>
        <fullName evidence="2">E3 ubiquitin--protein ligase</fullName>
    </submittedName>
</protein>
<dbReference type="Gene3D" id="1.10.4140.10">
    <property type="entry name" value="effector protein (NleL)"/>
    <property type="match status" value="1"/>
</dbReference>